<sequence length="26" mass="3080">WGSEPSDFCNNEWSYLLSEVSWTTEL</sequence>
<accession>A0A392VS00</accession>
<dbReference type="Proteomes" id="UP000265520">
    <property type="component" value="Unassembled WGS sequence"/>
</dbReference>
<dbReference type="AlphaFoldDB" id="A0A392VS00"/>
<proteinExistence type="predicted"/>
<evidence type="ECO:0000313" key="2">
    <source>
        <dbReference type="Proteomes" id="UP000265520"/>
    </source>
</evidence>
<comment type="caution">
    <text evidence="1">The sequence shown here is derived from an EMBL/GenBank/DDBJ whole genome shotgun (WGS) entry which is preliminary data.</text>
</comment>
<evidence type="ECO:0000313" key="1">
    <source>
        <dbReference type="EMBL" id="MCI91056.1"/>
    </source>
</evidence>
<name>A0A392VS00_9FABA</name>
<reference evidence="1 2" key="1">
    <citation type="journal article" date="2018" name="Front. Plant Sci.">
        <title>Red Clover (Trifolium pratense) and Zigzag Clover (T. medium) - A Picture of Genomic Similarities and Differences.</title>
        <authorList>
            <person name="Dluhosova J."/>
            <person name="Istvanek J."/>
            <person name="Nedelnik J."/>
            <person name="Repkova J."/>
        </authorList>
    </citation>
    <scope>NUCLEOTIDE SEQUENCE [LARGE SCALE GENOMIC DNA]</scope>
    <source>
        <strain evidence="2">cv. 10/8</strain>
        <tissue evidence="1">Leaf</tissue>
    </source>
</reference>
<protein>
    <submittedName>
        <fullName evidence="1">Uncharacterized protein</fullName>
    </submittedName>
</protein>
<keyword evidence="2" id="KW-1185">Reference proteome</keyword>
<dbReference type="EMBL" id="LXQA011261465">
    <property type="protein sequence ID" value="MCI91056.1"/>
    <property type="molecule type" value="Genomic_DNA"/>
</dbReference>
<organism evidence="1 2">
    <name type="scientific">Trifolium medium</name>
    <dbReference type="NCBI Taxonomy" id="97028"/>
    <lineage>
        <taxon>Eukaryota</taxon>
        <taxon>Viridiplantae</taxon>
        <taxon>Streptophyta</taxon>
        <taxon>Embryophyta</taxon>
        <taxon>Tracheophyta</taxon>
        <taxon>Spermatophyta</taxon>
        <taxon>Magnoliopsida</taxon>
        <taxon>eudicotyledons</taxon>
        <taxon>Gunneridae</taxon>
        <taxon>Pentapetalae</taxon>
        <taxon>rosids</taxon>
        <taxon>fabids</taxon>
        <taxon>Fabales</taxon>
        <taxon>Fabaceae</taxon>
        <taxon>Papilionoideae</taxon>
        <taxon>50 kb inversion clade</taxon>
        <taxon>NPAAA clade</taxon>
        <taxon>Hologalegina</taxon>
        <taxon>IRL clade</taxon>
        <taxon>Trifolieae</taxon>
        <taxon>Trifolium</taxon>
    </lineage>
</organism>
<feature type="non-terminal residue" evidence="1">
    <location>
        <position position="1"/>
    </location>
</feature>